<reference evidence="1 2" key="1">
    <citation type="submission" date="2020-04" db="EMBL/GenBank/DDBJ databases">
        <title>Description of novel Gluconacetobacter.</title>
        <authorList>
            <person name="Sombolestani A."/>
        </authorList>
    </citation>
    <scope>NUCLEOTIDE SEQUENCE [LARGE SCALE GENOMIC DNA]</scope>
    <source>
        <strain evidence="1 2">LMG 27801</strain>
    </source>
</reference>
<evidence type="ECO:0000313" key="2">
    <source>
        <dbReference type="Proteomes" id="UP000559860"/>
    </source>
</evidence>
<dbReference type="EMBL" id="JABEQD010000009">
    <property type="protein sequence ID" value="MBB2169313.1"/>
    <property type="molecule type" value="Genomic_DNA"/>
</dbReference>
<accession>A0A7W4IUS7</accession>
<keyword evidence="2" id="KW-1185">Reference proteome</keyword>
<organism evidence="1 2">
    <name type="scientific">Gluconacetobacter aggeris</name>
    <dbReference type="NCBI Taxonomy" id="1286186"/>
    <lineage>
        <taxon>Bacteria</taxon>
        <taxon>Pseudomonadati</taxon>
        <taxon>Pseudomonadota</taxon>
        <taxon>Alphaproteobacteria</taxon>
        <taxon>Acetobacterales</taxon>
        <taxon>Acetobacteraceae</taxon>
        <taxon>Gluconacetobacter</taxon>
    </lineage>
</organism>
<protein>
    <submittedName>
        <fullName evidence="1">Uncharacterized protein</fullName>
    </submittedName>
</protein>
<sequence length="151" mass="15568">MAPGLSSSAGLSKDAHITGPAIQISATSGDTSGRFAVARVIARMFPEHAAFVRQVVAEGIEPASNFPGGPYPADIITARGPADIAYTTPAGAEGMGTQSWLRRDGDPIEGVAHLSATNDLMEIQLRLPAGRRGDGARVIALTRGLNAGFTD</sequence>
<dbReference type="RefSeq" id="WP_182986832.1">
    <property type="nucleotide sequence ID" value="NZ_JABEQD010000009.1"/>
</dbReference>
<comment type="caution">
    <text evidence="1">The sequence shown here is derived from an EMBL/GenBank/DDBJ whole genome shotgun (WGS) entry which is preliminary data.</text>
</comment>
<evidence type="ECO:0000313" key="1">
    <source>
        <dbReference type="EMBL" id="MBB2169313.1"/>
    </source>
</evidence>
<dbReference type="AlphaFoldDB" id="A0A7W4IUS7"/>
<name>A0A7W4IUS7_9PROT</name>
<gene>
    <name evidence="1" type="ORF">HLH36_13270</name>
</gene>
<proteinExistence type="predicted"/>
<dbReference type="Proteomes" id="UP000559860">
    <property type="component" value="Unassembled WGS sequence"/>
</dbReference>